<accession>A0A8W8NW26</accession>
<dbReference type="AlphaFoldDB" id="A0A8W8NW26"/>
<keyword evidence="5" id="KW-1015">Disulfide bond</keyword>
<keyword evidence="3 7" id="KW-0732">Signal</keyword>
<reference evidence="9" key="1">
    <citation type="submission" date="2022-08" db="UniProtKB">
        <authorList>
            <consortium name="EnsemblMetazoa"/>
        </authorList>
    </citation>
    <scope>IDENTIFICATION</scope>
    <source>
        <strain evidence="9">05x7-T-G4-1.051#20</strain>
    </source>
</reference>
<evidence type="ECO:0000259" key="8">
    <source>
        <dbReference type="PROSITE" id="PS51406"/>
    </source>
</evidence>
<feature type="signal peptide" evidence="7">
    <location>
        <begin position="1"/>
        <end position="17"/>
    </location>
</feature>
<dbReference type="NCBIfam" id="NF040941">
    <property type="entry name" value="GGGWT_bact"/>
    <property type="match status" value="1"/>
</dbReference>
<dbReference type="EnsemblMetazoa" id="G7958.1">
    <property type="protein sequence ID" value="G7958.1:cds"/>
    <property type="gene ID" value="G7958"/>
</dbReference>
<proteinExistence type="predicted"/>
<feature type="chain" id="PRO_5036462249" description="Fibrinogen C-terminal domain-containing protein" evidence="7">
    <location>
        <begin position="18"/>
        <end position="320"/>
    </location>
</feature>
<evidence type="ECO:0000256" key="3">
    <source>
        <dbReference type="ARBA" id="ARBA00022729"/>
    </source>
</evidence>
<dbReference type="Proteomes" id="UP000005408">
    <property type="component" value="Unassembled WGS sequence"/>
</dbReference>
<dbReference type="InterPro" id="IPR020837">
    <property type="entry name" value="Fibrinogen_CS"/>
</dbReference>
<dbReference type="PROSITE" id="PS00514">
    <property type="entry name" value="FIBRINOGEN_C_1"/>
    <property type="match status" value="1"/>
</dbReference>
<evidence type="ECO:0000256" key="7">
    <source>
        <dbReference type="SAM" id="SignalP"/>
    </source>
</evidence>
<dbReference type="InterPro" id="IPR037579">
    <property type="entry name" value="FIB_ANG-like"/>
</dbReference>
<organism evidence="9 10">
    <name type="scientific">Magallana gigas</name>
    <name type="common">Pacific oyster</name>
    <name type="synonym">Crassostrea gigas</name>
    <dbReference type="NCBI Taxonomy" id="29159"/>
    <lineage>
        <taxon>Eukaryota</taxon>
        <taxon>Metazoa</taxon>
        <taxon>Spiralia</taxon>
        <taxon>Lophotrochozoa</taxon>
        <taxon>Mollusca</taxon>
        <taxon>Bivalvia</taxon>
        <taxon>Autobranchia</taxon>
        <taxon>Pteriomorphia</taxon>
        <taxon>Ostreida</taxon>
        <taxon>Ostreoidea</taxon>
        <taxon>Ostreidae</taxon>
        <taxon>Magallana</taxon>
    </lineage>
</organism>
<dbReference type="Gene3D" id="3.90.215.10">
    <property type="entry name" value="Gamma Fibrinogen, chain A, domain 1"/>
    <property type="match status" value="1"/>
</dbReference>
<evidence type="ECO:0000256" key="6">
    <source>
        <dbReference type="ARBA" id="ARBA00023180"/>
    </source>
</evidence>
<dbReference type="CDD" id="cd00087">
    <property type="entry name" value="FReD"/>
    <property type="match status" value="1"/>
</dbReference>
<dbReference type="OMA" id="NCHDAFL"/>
<comment type="subcellular location">
    <subcellularLocation>
        <location evidence="1">Secreted</location>
    </subcellularLocation>
</comment>
<keyword evidence="10" id="KW-1185">Reference proteome</keyword>
<dbReference type="SUPFAM" id="SSF56496">
    <property type="entry name" value="Fibrinogen C-terminal domain-like"/>
    <property type="match status" value="1"/>
</dbReference>
<dbReference type="OrthoDB" id="7972392at2759"/>
<evidence type="ECO:0000256" key="2">
    <source>
        <dbReference type="ARBA" id="ARBA00022525"/>
    </source>
</evidence>
<sequence length="320" mass="36404">MFVHFVVLAIFWMPVTLQFVKMRSFLATPSCDDKISNIEFVAEHQARSDISCAAMCDVNCGCFGFNSQMKMCRIHQSCDLVNMTSTEGGWRYYQFDPPPDCKGVMESGGSTSGLYVIDPFGDRQRLVTVYCDMETDAGGWTAIQRRLSGTMNFDKTWKEFKSGFGVPQNAYWIGNDIIHHLTNRQQHSLYVIFKHNNGVIFYQKYEEFSIGDECTNYQLNLAGLNTGNLGDSMINAAYSSANLNGMAFSTMDRDNDQYSGHCATKYSGGWWFNNCHDAFLNGPWPPEYWHDPWRPTISSVSNIAEIRLMIKPTEMHAELK</sequence>
<dbReference type="PANTHER" id="PTHR47221">
    <property type="entry name" value="FIBRINOGEN ALPHA CHAIN"/>
    <property type="match status" value="1"/>
</dbReference>
<evidence type="ECO:0000256" key="4">
    <source>
        <dbReference type="ARBA" id="ARBA00023054"/>
    </source>
</evidence>
<evidence type="ECO:0000313" key="10">
    <source>
        <dbReference type="Proteomes" id="UP000005408"/>
    </source>
</evidence>
<evidence type="ECO:0000256" key="5">
    <source>
        <dbReference type="ARBA" id="ARBA00023157"/>
    </source>
</evidence>
<dbReference type="PANTHER" id="PTHR47221:SF6">
    <property type="entry name" value="FIBRINOGEN ALPHA CHAIN"/>
    <property type="match status" value="1"/>
</dbReference>
<evidence type="ECO:0000256" key="1">
    <source>
        <dbReference type="ARBA" id="ARBA00004613"/>
    </source>
</evidence>
<dbReference type="InterPro" id="IPR014716">
    <property type="entry name" value="Fibrinogen_a/b/g_C_1"/>
</dbReference>
<dbReference type="SMART" id="SM00186">
    <property type="entry name" value="FBG"/>
    <property type="match status" value="1"/>
</dbReference>
<dbReference type="InterPro" id="IPR002181">
    <property type="entry name" value="Fibrinogen_a/b/g_C_dom"/>
</dbReference>
<dbReference type="GO" id="GO:0005576">
    <property type="term" value="C:extracellular region"/>
    <property type="evidence" value="ECO:0007669"/>
    <property type="project" value="UniProtKB-SubCell"/>
</dbReference>
<protein>
    <recommendedName>
        <fullName evidence="8">Fibrinogen C-terminal domain-containing protein</fullName>
    </recommendedName>
</protein>
<keyword evidence="2" id="KW-0964">Secreted</keyword>
<name>A0A8W8NW26_MAGGI</name>
<evidence type="ECO:0000313" key="9">
    <source>
        <dbReference type="EnsemblMetazoa" id="G7958.1:cds"/>
    </source>
</evidence>
<dbReference type="InterPro" id="IPR036056">
    <property type="entry name" value="Fibrinogen-like_C"/>
</dbReference>
<dbReference type="PROSITE" id="PS51406">
    <property type="entry name" value="FIBRINOGEN_C_2"/>
    <property type="match status" value="1"/>
</dbReference>
<feature type="domain" description="Fibrinogen C-terminal" evidence="8">
    <location>
        <begin position="92"/>
        <end position="314"/>
    </location>
</feature>
<dbReference type="Pfam" id="PF00147">
    <property type="entry name" value="Fibrinogen_C"/>
    <property type="match status" value="1"/>
</dbReference>
<keyword evidence="6" id="KW-0325">Glycoprotein</keyword>
<keyword evidence="4" id="KW-0175">Coiled coil</keyword>